<protein>
    <submittedName>
        <fullName evidence="1">Uncharacterized protein</fullName>
    </submittedName>
</protein>
<evidence type="ECO:0000313" key="1">
    <source>
        <dbReference type="EMBL" id="KAJ3658156.1"/>
    </source>
</evidence>
<proteinExistence type="predicted"/>
<dbReference type="EMBL" id="JALNTZ010000003">
    <property type="protein sequence ID" value="KAJ3658156.1"/>
    <property type="molecule type" value="Genomic_DNA"/>
</dbReference>
<evidence type="ECO:0000313" key="2">
    <source>
        <dbReference type="Proteomes" id="UP001168821"/>
    </source>
</evidence>
<reference evidence="1" key="1">
    <citation type="journal article" date="2023" name="G3 (Bethesda)">
        <title>Whole genome assemblies of Zophobas morio and Tenebrio molitor.</title>
        <authorList>
            <person name="Kaur S."/>
            <person name="Stinson S.A."/>
            <person name="diCenzo G.C."/>
        </authorList>
    </citation>
    <scope>NUCLEOTIDE SEQUENCE</scope>
    <source>
        <strain evidence="1">QUZm001</strain>
    </source>
</reference>
<comment type="caution">
    <text evidence="1">The sequence shown here is derived from an EMBL/GenBank/DDBJ whole genome shotgun (WGS) entry which is preliminary data.</text>
</comment>
<organism evidence="1 2">
    <name type="scientific">Zophobas morio</name>
    <dbReference type="NCBI Taxonomy" id="2755281"/>
    <lineage>
        <taxon>Eukaryota</taxon>
        <taxon>Metazoa</taxon>
        <taxon>Ecdysozoa</taxon>
        <taxon>Arthropoda</taxon>
        <taxon>Hexapoda</taxon>
        <taxon>Insecta</taxon>
        <taxon>Pterygota</taxon>
        <taxon>Neoptera</taxon>
        <taxon>Endopterygota</taxon>
        <taxon>Coleoptera</taxon>
        <taxon>Polyphaga</taxon>
        <taxon>Cucujiformia</taxon>
        <taxon>Tenebrionidae</taxon>
        <taxon>Zophobas</taxon>
    </lineage>
</organism>
<name>A0AA38IMP8_9CUCU</name>
<sequence>MSASVESRTILGAQIAQNAQRLLHPPSGHSVFEKLVAFGKILTFRAESAKPARNVPCSTIAIDSMLALLFTAYFASLLQETSERFKCTADLTSELGYYRV</sequence>
<accession>A0AA38IMP8</accession>
<dbReference type="AlphaFoldDB" id="A0AA38IMP8"/>
<dbReference type="Proteomes" id="UP001168821">
    <property type="component" value="Unassembled WGS sequence"/>
</dbReference>
<gene>
    <name evidence="1" type="ORF">Zmor_009914</name>
</gene>
<keyword evidence="2" id="KW-1185">Reference proteome</keyword>